<keyword evidence="4" id="KW-1185">Reference proteome</keyword>
<dbReference type="OrthoDB" id="1431247at2759"/>
<feature type="domain" description="SHSP" evidence="3">
    <location>
        <begin position="77"/>
        <end position="195"/>
    </location>
</feature>
<evidence type="ECO:0000259" key="3">
    <source>
        <dbReference type="PROSITE" id="PS01031"/>
    </source>
</evidence>
<dbReference type="Proteomes" id="UP000694853">
    <property type="component" value="Unplaced"/>
</dbReference>
<reference evidence="5" key="2">
    <citation type="submission" date="2025-08" db="UniProtKB">
        <authorList>
            <consortium name="RefSeq"/>
        </authorList>
    </citation>
    <scope>IDENTIFICATION</scope>
    <source>
        <tissue evidence="5">Young leaves</tissue>
    </source>
</reference>
<sequence>MTSSKKLEVQTIDQTPHKWCTSLGEEVFKRFFSQANPTVHKVFGDGSLFSPMLFGKFFDPSDAFPLWEFDSDVLLSHLRNSNQNTVEWYHSDEGYILKAEIPGTGISNIQVHIDDRKVVEISGQWKLNRDNPEANNDWKCGHWWEYGYVRRLEMPEDADSKNIEAHIYNSLFLEVRIPKCLQKEKDVTSSSVRLRE</sequence>
<reference evidence="4" key="1">
    <citation type="journal article" date="2019" name="Toxins">
        <title>Detection of Abrin-Like and Prepropulchellin-Like Toxin Genes and Transcripts Using Whole Genome Sequencing and Full-Length Transcript Sequencing of Abrus precatorius.</title>
        <authorList>
            <person name="Hovde B.T."/>
            <person name="Daligault H.E."/>
            <person name="Hanschen E.R."/>
            <person name="Kunde Y.A."/>
            <person name="Johnson M.B."/>
            <person name="Starkenburg S.R."/>
            <person name="Johnson S.L."/>
        </authorList>
    </citation>
    <scope>NUCLEOTIDE SEQUENCE [LARGE SCALE GENOMIC DNA]</scope>
</reference>
<dbReference type="AlphaFoldDB" id="A0A8B8LG50"/>
<dbReference type="PROSITE" id="PS01031">
    <property type="entry name" value="SHSP"/>
    <property type="match status" value="1"/>
</dbReference>
<dbReference type="InterPro" id="IPR008978">
    <property type="entry name" value="HSP20-like_chaperone"/>
</dbReference>
<dbReference type="GeneID" id="113865059"/>
<comment type="similarity">
    <text evidence="1 2">Belongs to the small heat shock protein (HSP20) family.</text>
</comment>
<proteinExistence type="inferred from homology"/>
<evidence type="ECO:0000313" key="4">
    <source>
        <dbReference type="Proteomes" id="UP000694853"/>
    </source>
</evidence>
<evidence type="ECO:0000313" key="5">
    <source>
        <dbReference type="RefSeq" id="XP_027355215.1"/>
    </source>
</evidence>
<dbReference type="Pfam" id="PF00011">
    <property type="entry name" value="HSP20"/>
    <property type="match status" value="1"/>
</dbReference>
<dbReference type="SUPFAM" id="SSF49764">
    <property type="entry name" value="HSP20-like chaperones"/>
    <property type="match status" value="1"/>
</dbReference>
<dbReference type="PANTHER" id="PTHR47838">
    <property type="entry name" value="21.7 KDA CLASS VI HEAT SHOCK PROTEIN"/>
    <property type="match status" value="1"/>
</dbReference>
<dbReference type="RefSeq" id="XP_027355215.1">
    <property type="nucleotide sequence ID" value="XM_027499414.1"/>
</dbReference>
<name>A0A8B8LG50_ABRPR</name>
<gene>
    <name evidence="5" type="primary">LOC113865059</name>
</gene>
<evidence type="ECO:0000256" key="2">
    <source>
        <dbReference type="RuleBase" id="RU003616"/>
    </source>
</evidence>
<dbReference type="PANTHER" id="PTHR47838:SF1">
    <property type="entry name" value="21.7 KDA CLASS VI HEAT SHOCK PROTEIN"/>
    <property type="match status" value="1"/>
</dbReference>
<dbReference type="InterPro" id="IPR002068">
    <property type="entry name" value="A-crystallin/Hsp20_dom"/>
</dbReference>
<accession>A0A8B8LG50</accession>
<organism evidence="4 5">
    <name type="scientific">Abrus precatorius</name>
    <name type="common">Indian licorice</name>
    <name type="synonym">Glycine abrus</name>
    <dbReference type="NCBI Taxonomy" id="3816"/>
    <lineage>
        <taxon>Eukaryota</taxon>
        <taxon>Viridiplantae</taxon>
        <taxon>Streptophyta</taxon>
        <taxon>Embryophyta</taxon>
        <taxon>Tracheophyta</taxon>
        <taxon>Spermatophyta</taxon>
        <taxon>Magnoliopsida</taxon>
        <taxon>eudicotyledons</taxon>
        <taxon>Gunneridae</taxon>
        <taxon>Pentapetalae</taxon>
        <taxon>rosids</taxon>
        <taxon>fabids</taxon>
        <taxon>Fabales</taxon>
        <taxon>Fabaceae</taxon>
        <taxon>Papilionoideae</taxon>
        <taxon>50 kb inversion clade</taxon>
        <taxon>NPAAA clade</taxon>
        <taxon>indigoferoid/millettioid clade</taxon>
        <taxon>Abreae</taxon>
        <taxon>Abrus</taxon>
    </lineage>
</organism>
<protein>
    <submittedName>
        <fullName evidence="5">21.7 kDa class VI heat shock protein-like</fullName>
    </submittedName>
</protein>
<evidence type="ECO:0000256" key="1">
    <source>
        <dbReference type="PROSITE-ProRule" id="PRU00285"/>
    </source>
</evidence>
<dbReference type="Gene3D" id="2.60.40.790">
    <property type="match status" value="1"/>
</dbReference>
<dbReference type="KEGG" id="aprc:113865059"/>